<feature type="transmembrane region" description="Helical" evidence="1">
    <location>
        <begin position="144"/>
        <end position="171"/>
    </location>
</feature>
<dbReference type="Proteomes" id="UP000222564">
    <property type="component" value="Unassembled WGS sequence"/>
</dbReference>
<feature type="transmembrane region" description="Helical" evidence="1">
    <location>
        <begin position="183"/>
        <end position="206"/>
    </location>
</feature>
<name>A0A2C6MGM3_9FIRM</name>
<keyword evidence="3" id="KW-1185">Reference proteome</keyword>
<dbReference type="EMBL" id="AWQQ01000042">
    <property type="protein sequence ID" value="PHJ38854.1"/>
    <property type="molecule type" value="Genomic_DNA"/>
</dbReference>
<sequence>MTAKGPELPAEVTGLCGAESIGAKVLTKVLVVLAGLAWTDILPHRTLATGELAATGLTGLSVTATETAAHILTHVANTAHGLRSDGSADDVALAAGLTGLTGLTELSETLLVLLVISAESTDVTAGLAILLAAKAAKLLALGELARILGGVLAELSGLIGLGAGNLAYFLAHMPGSLSNLLQLLGGIGLALGHLLQLLAVLLLRLLQPAADLFNLIDVIAQVADTVLQLLNTLVHTATSYRNIQAKAYQYSFPKIKTYT</sequence>
<comment type="caution">
    <text evidence="2">The sequence shown here is derived from an EMBL/GenBank/DDBJ whole genome shotgun (WGS) entry which is preliminary data.</text>
</comment>
<keyword evidence="1" id="KW-0812">Transmembrane</keyword>
<gene>
    <name evidence="2" type="ORF">P378_06980</name>
</gene>
<dbReference type="RefSeq" id="WP_207654000.1">
    <property type="nucleotide sequence ID" value="NZ_AWQQ01000042.1"/>
</dbReference>
<reference evidence="2 3" key="1">
    <citation type="submission" date="2013-09" db="EMBL/GenBank/DDBJ databases">
        <title>Biodegradation of hydrocarbons in the deep terrestrial subsurface : characterization of a microbial consortium composed of two Desulfotomaculum species originating from a deep geological formation.</title>
        <authorList>
            <person name="Aullo T."/>
            <person name="Berlendis S."/>
            <person name="Lascourreges J.-F."/>
            <person name="Dessort D."/>
            <person name="Saint-Laurent S."/>
            <person name="Schraauwers B."/>
            <person name="Mas J."/>
            <person name="Magot M."/>
            <person name="Ranchou-Peyruse A."/>
        </authorList>
    </citation>
    <scope>NUCLEOTIDE SEQUENCE [LARGE SCALE GENOMIC DNA]</scope>
    <source>
        <strain evidence="2 3">Bs107</strain>
    </source>
</reference>
<evidence type="ECO:0000313" key="3">
    <source>
        <dbReference type="Proteomes" id="UP000222564"/>
    </source>
</evidence>
<dbReference type="AlphaFoldDB" id="A0A2C6MGM3"/>
<keyword evidence="1" id="KW-1133">Transmembrane helix</keyword>
<proteinExistence type="predicted"/>
<evidence type="ECO:0000256" key="1">
    <source>
        <dbReference type="SAM" id="Phobius"/>
    </source>
</evidence>
<evidence type="ECO:0000313" key="2">
    <source>
        <dbReference type="EMBL" id="PHJ38854.1"/>
    </source>
</evidence>
<accession>A0A2C6MGM3</accession>
<keyword evidence="1" id="KW-0472">Membrane</keyword>
<protein>
    <submittedName>
        <fullName evidence="2">Uncharacterized protein</fullName>
    </submittedName>
</protein>
<organism evidence="2 3">
    <name type="scientific">Desulforamulus profundi</name>
    <dbReference type="NCBI Taxonomy" id="1383067"/>
    <lineage>
        <taxon>Bacteria</taxon>
        <taxon>Bacillati</taxon>
        <taxon>Bacillota</taxon>
        <taxon>Clostridia</taxon>
        <taxon>Eubacteriales</taxon>
        <taxon>Peptococcaceae</taxon>
        <taxon>Desulforamulus</taxon>
    </lineage>
</organism>